<evidence type="ECO:0000313" key="2">
    <source>
        <dbReference type="EMBL" id="MET3606092.1"/>
    </source>
</evidence>
<gene>
    <name evidence="2" type="ORF">ABIC99_003927</name>
</gene>
<dbReference type="PANTHER" id="PTHR10728">
    <property type="entry name" value="CYTOSOLIC PHOSPHOLIPASE A2"/>
    <property type="match status" value="1"/>
</dbReference>
<evidence type="ECO:0000313" key="3">
    <source>
        <dbReference type="Proteomes" id="UP001549111"/>
    </source>
</evidence>
<keyword evidence="1" id="KW-0472">Membrane</keyword>
<name>A0ABV2IVD1_9BURK</name>
<proteinExistence type="predicted"/>
<evidence type="ECO:0000256" key="1">
    <source>
        <dbReference type="SAM" id="Phobius"/>
    </source>
</evidence>
<reference evidence="2 3" key="1">
    <citation type="submission" date="2024-06" db="EMBL/GenBank/DDBJ databases">
        <title>Genomic Encyclopedia of Type Strains, Phase IV (KMG-IV): sequencing the most valuable type-strain genomes for metagenomic binning, comparative biology and taxonomic classification.</title>
        <authorList>
            <person name="Goeker M."/>
        </authorList>
    </citation>
    <scope>NUCLEOTIDE SEQUENCE [LARGE SCALE GENOMIC DNA]</scope>
    <source>
        <strain evidence="2 3">D-501</strain>
    </source>
</reference>
<organism evidence="2 3">
    <name type="scientific">Sphaerotilus sulfidivorans</name>
    <dbReference type="NCBI Taxonomy" id="639200"/>
    <lineage>
        <taxon>Bacteria</taxon>
        <taxon>Pseudomonadati</taxon>
        <taxon>Pseudomonadota</taxon>
        <taxon>Betaproteobacteria</taxon>
        <taxon>Burkholderiales</taxon>
        <taxon>Sphaerotilaceae</taxon>
        <taxon>Sphaerotilus</taxon>
    </lineage>
</organism>
<keyword evidence="1" id="KW-0812">Transmembrane</keyword>
<dbReference type="PANTHER" id="PTHR10728:SF40">
    <property type="entry name" value="PATATIN FAMILY PROTEIN"/>
    <property type="match status" value="1"/>
</dbReference>
<sequence length="760" mass="84236">MSRADSPTTDAKVAWQLCIELTTRITTQPLPLLHGDEATALDSVANFFKDARKTIASHPGCHESARITLNVLNHQVRPFTAKWHRRKEIGRLRSTDECLKFRAELQSIQQVLRELAQELAAIAGMQCPRIADGLQPPLPSTESLRYGIPSQDQINETERDAVESRRQRLRSPGQTLGEAGTDAIGLALSGGGIRSATFSLGVLQTLAAKVELKDIDLMSTVSGGGYLGCFLETHGLEVLKKQGDQESSAVRHLRNHSKYLTEGRLKTILQITLNLLLGPVAALLLLGGLGGLLWLLLSLLPIAAMANGIRAYTTDAAFWPICGGTFVLALLVRLTSAYPMCAVHKLQQCALGLSVLAASLAIGAGWWVDGDWMIRTIPLTELLDSWWSEASIPHGLFLTVLLVLTVWAWYHIDINTAGLHHYYRQRLARTFLRSKDKARLLADSPSAEASDAPYLLVNTALNVPDSLREELRGRRSDLFVLSRHWCGSAVTGWRRTTDLHPPITLATAMTVSAAAASPHMGTLTRRRLAMPMSLLGWRLGHWLRWPGNAPGWIEHLMPPALDCLLREMTGWRMDERQHWLNLSDGGHIENLGLYELLRRHCRYIIAIDGECDPEHHFGGLLNLVRMAAIDLGVHIEPDLTNLRPDQQGLTSTHFVMASIKYPGESTTGLLLYVKSSMTGDESEYLHHYRQEHPTFPHESTAQQLFSEQQFEAYRALGEHIGHTLFVPALTPATATSDAVRPIAPWMNELAQKLLPTDRAV</sequence>
<dbReference type="Gene3D" id="3.40.1090.10">
    <property type="entry name" value="Cytosolic phospholipase A2 catalytic domain"/>
    <property type="match status" value="1"/>
</dbReference>
<dbReference type="Proteomes" id="UP001549111">
    <property type="component" value="Unassembled WGS sequence"/>
</dbReference>
<dbReference type="InterPro" id="IPR016035">
    <property type="entry name" value="Acyl_Trfase/lysoPLipase"/>
</dbReference>
<feature type="transmembrane region" description="Helical" evidence="1">
    <location>
        <begin position="317"/>
        <end position="338"/>
    </location>
</feature>
<accession>A0ABV2IVD1</accession>
<keyword evidence="3" id="KW-1185">Reference proteome</keyword>
<comment type="caution">
    <text evidence="2">The sequence shown here is derived from an EMBL/GenBank/DDBJ whole genome shotgun (WGS) entry which is preliminary data.</text>
</comment>
<dbReference type="RefSeq" id="WP_180693087.1">
    <property type="nucleotide sequence ID" value="NZ_CP035708.1"/>
</dbReference>
<protein>
    <recommendedName>
        <fullName evidence="4">PNPLA domain-containing protein</fullName>
    </recommendedName>
</protein>
<evidence type="ECO:0008006" key="4">
    <source>
        <dbReference type="Google" id="ProtNLM"/>
    </source>
</evidence>
<dbReference type="EMBL" id="JBEPLS010000034">
    <property type="protein sequence ID" value="MET3606092.1"/>
    <property type="molecule type" value="Genomic_DNA"/>
</dbReference>
<dbReference type="SUPFAM" id="SSF52151">
    <property type="entry name" value="FabD/lysophospholipase-like"/>
    <property type="match status" value="1"/>
</dbReference>
<feature type="transmembrane region" description="Helical" evidence="1">
    <location>
        <begin position="350"/>
        <end position="368"/>
    </location>
</feature>
<feature type="transmembrane region" description="Helical" evidence="1">
    <location>
        <begin position="392"/>
        <end position="410"/>
    </location>
</feature>
<feature type="transmembrane region" description="Helical" evidence="1">
    <location>
        <begin position="273"/>
        <end position="297"/>
    </location>
</feature>
<keyword evidence="1" id="KW-1133">Transmembrane helix</keyword>